<dbReference type="Pfam" id="PF00646">
    <property type="entry name" value="F-box"/>
    <property type="match status" value="1"/>
</dbReference>
<gene>
    <name evidence="3" type="primary">ga28071</name>
    <name evidence="3" type="ORF">PR202_ga28071</name>
</gene>
<dbReference type="Gene3D" id="3.80.10.10">
    <property type="entry name" value="Ribonuclease Inhibitor"/>
    <property type="match status" value="1"/>
</dbReference>
<dbReference type="CDD" id="cd22160">
    <property type="entry name" value="F-box_AtFBL13-like"/>
    <property type="match status" value="1"/>
</dbReference>
<sequence length="166" mass="18359">MAKTARALKKSRPEEGDRISSLPDGVFSDIISLLPTEEGVRTQVLSSRWRHLWRSAPLNLDLHHYCRFAKHLLEASDILRILSTHPGPGRRCSIPTSDSALWLPLLKQLSLLNVTISESSLRSLLDGCPVLESLLLAENTCPCIQIMSGTLKSICSLVLEGPCYKS</sequence>
<dbReference type="SUPFAM" id="SSF81383">
    <property type="entry name" value="F-box domain"/>
    <property type="match status" value="1"/>
</dbReference>
<dbReference type="AlphaFoldDB" id="A0AAV5DIA6"/>
<evidence type="ECO:0000313" key="3">
    <source>
        <dbReference type="EMBL" id="GJN10012.1"/>
    </source>
</evidence>
<protein>
    <recommendedName>
        <fullName evidence="5">F-box domain-containing protein</fullName>
    </recommendedName>
</protein>
<evidence type="ECO:0000313" key="4">
    <source>
        <dbReference type="Proteomes" id="UP001054889"/>
    </source>
</evidence>
<reference evidence="3" key="1">
    <citation type="journal article" date="2018" name="DNA Res.">
        <title>Multiple hybrid de novo genome assembly of finger millet, an orphan allotetraploid crop.</title>
        <authorList>
            <person name="Hatakeyama M."/>
            <person name="Aluri S."/>
            <person name="Balachadran M.T."/>
            <person name="Sivarajan S.R."/>
            <person name="Patrignani A."/>
            <person name="Gruter S."/>
            <person name="Poveda L."/>
            <person name="Shimizu-Inatsugi R."/>
            <person name="Baeten J."/>
            <person name="Francoijs K.J."/>
            <person name="Nataraja K.N."/>
            <person name="Reddy Y.A.N."/>
            <person name="Phadnis S."/>
            <person name="Ravikumar R.L."/>
            <person name="Schlapbach R."/>
            <person name="Sreeman S.M."/>
            <person name="Shimizu K.K."/>
        </authorList>
    </citation>
    <scope>NUCLEOTIDE SEQUENCE</scope>
</reference>
<dbReference type="InterPro" id="IPR001810">
    <property type="entry name" value="F-box_dom"/>
</dbReference>
<comment type="caution">
    <text evidence="3">The sequence shown here is derived from an EMBL/GenBank/DDBJ whole genome shotgun (WGS) entry which is preliminary data.</text>
</comment>
<evidence type="ECO:0000259" key="2">
    <source>
        <dbReference type="Pfam" id="PF24758"/>
    </source>
</evidence>
<feature type="domain" description="F-box/LRR-repeat protein 15/At3g58940/PEG3-like LRR" evidence="2">
    <location>
        <begin position="90"/>
        <end position="155"/>
    </location>
</feature>
<dbReference type="InterPro" id="IPR055302">
    <property type="entry name" value="F-box_dom-containing"/>
</dbReference>
<name>A0AAV5DIA6_ELECO</name>
<accession>A0AAV5DIA6</accession>
<dbReference type="InterPro" id="IPR032675">
    <property type="entry name" value="LRR_dom_sf"/>
</dbReference>
<organism evidence="3 4">
    <name type="scientific">Eleusine coracana subsp. coracana</name>
    <dbReference type="NCBI Taxonomy" id="191504"/>
    <lineage>
        <taxon>Eukaryota</taxon>
        <taxon>Viridiplantae</taxon>
        <taxon>Streptophyta</taxon>
        <taxon>Embryophyta</taxon>
        <taxon>Tracheophyta</taxon>
        <taxon>Spermatophyta</taxon>
        <taxon>Magnoliopsida</taxon>
        <taxon>Liliopsida</taxon>
        <taxon>Poales</taxon>
        <taxon>Poaceae</taxon>
        <taxon>PACMAD clade</taxon>
        <taxon>Chloridoideae</taxon>
        <taxon>Cynodonteae</taxon>
        <taxon>Eleusininae</taxon>
        <taxon>Eleusine</taxon>
    </lineage>
</organism>
<dbReference type="EMBL" id="BQKI01000017">
    <property type="protein sequence ID" value="GJN10012.1"/>
    <property type="molecule type" value="Genomic_DNA"/>
</dbReference>
<dbReference type="InterPro" id="IPR053781">
    <property type="entry name" value="F-box_AtFBL13-like"/>
</dbReference>
<dbReference type="PANTHER" id="PTHR32141:SF39">
    <property type="entry name" value="F-BOX DOMAIN-CONTAINING PROTEIN"/>
    <property type="match status" value="1"/>
</dbReference>
<reference evidence="3" key="2">
    <citation type="submission" date="2021-12" db="EMBL/GenBank/DDBJ databases">
        <title>Resequencing data analysis of finger millet.</title>
        <authorList>
            <person name="Hatakeyama M."/>
            <person name="Aluri S."/>
            <person name="Balachadran M.T."/>
            <person name="Sivarajan S.R."/>
            <person name="Poveda L."/>
            <person name="Shimizu-Inatsugi R."/>
            <person name="Schlapbach R."/>
            <person name="Sreeman S.M."/>
            <person name="Shimizu K.K."/>
        </authorList>
    </citation>
    <scope>NUCLEOTIDE SEQUENCE</scope>
</reference>
<dbReference type="Pfam" id="PF24758">
    <property type="entry name" value="LRR_At5g56370"/>
    <property type="match status" value="1"/>
</dbReference>
<proteinExistence type="predicted"/>
<feature type="domain" description="F-box" evidence="1">
    <location>
        <begin position="19"/>
        <end position="59"/>
    </location>
</feature>
<evidence type="ECO:0000259" key="1">
    <source>
        <dbReference type="Pfam" id="PF00646"/>
    </source>
</evidence>
<keyword evidence="4" id="KW-1185">Reference proteome</keyword>
<evidence type="ECO:0008006" key="5">
    <source>
        <dbReference type="Google" id="ProtNLM"/>
    </source>
</evidence>
<dbReference type="PANTHER" id="PTHR32141">
    <property type="match status" value="1"/>
</dbReference>
<dbReference type="InterPro" id="IPR055411">
    <property type="entry name" value="LRR_FXL15/At3g58940/PEG3-like"/>
</dbReference>
<dbReference type="InterPro" id="IPR036047">
    <property type="entry name" value="F-box-like_dom_sf"/>
</dbReference>
<dbReference type="Proteomes" id="UP001054889">
    <property type="component" value="Unassembled WGS sequence"/>
</dbReference>